<dbReference type="Pfam" id="PF07687">
    <property type="entry name" value="M20_dimer"/>
    <property type="match status" value="1"/>
</dbReference>
<evidence type="ECO:0000256" key="1">
    <source>
        <dbReference type="ARBA" id="ARBA00022801"/>
    </source>
</evidence>
<evidence type="ECO:0000313" key="5">
    <source>
        <dbReference type="Proteomes" id="UP000187464"/>
    </source>
</evidence>
<dbReference type="KEGG" id="psac:PSM36_2277"/>
<dbReference type="PANTHER" id="PTHR11014">
    <property type="entry name" value="PEPTIDASE M20 FAMILY MEMBER"/>
    <property type="match status" value="1"/>
</dbReference>
<comment type="cofactor">
    <cofactor evidence="2">
        <name>Mn(2+)</name>
        <dbReference type="ChEBI" id="CHEBI:29035"/>
    </cofactor>
    <text evidence="2">The Mn(2+) ion enhances activity.</text>
</comment>
<dbReference type="SUPFAM" id="SSF55031">
    <property type="entry name" value="Bacterial exopeptidase dimerisation domain"/>
    <property type="match status" value="1"/>
</dbReference>
<dbReference type="Gene3D" id="3.40.630.10">
    <property type="entry name" value="Zn peptidases"/>
    <property type="match status" value="1"/>
</dbReference>
<dbReference type="RefSeq" id="WP_083711029.1">
    <property type="nucleotide sequence ID" value="NZ_LT605205.1"/>
</dbReference>
<dbReference type="STRING" id="1642647.PSM36_2277"/>
<dbReference type="PIRSF" id="PIRSF005962">
    <property type="entry name" value="Pept_M20D_amidohydro"/>
    <property type="match status" value="1"/>
</dbReference>
<dbReference type="Proteomes" id="UP000187464">
    <property type="component" value="Chromosome I"/>
</dbReference>
<keyword evidence="2" id="KW-0464">Manganese</keyword>
<keyword evidence="1" id="KW-0378">Hydrolase</keyword>
<dbReference type="PANTHER" id="PTHR11014:SF63">
    <property type="entry name" value="METALLOPEPTIDASE, PUTATIVE (AFU_ORTHOLOGUE AFUA_6G09600)-RELATED"/>
    <property type="match status" value="1"/>
</dbReference>
<keyword evidence="2" id="KW-0479">Metal-binding</keyword>
<organism evidence="4 5">
    <name type="scientific">Proteiniphilum saccharofermentans</name>
    <dbReference type="NCBI Taxonomy" id="1642647"/>
    <lineage>
        <taxon>Bacteria</taxon>
        <taxon>Pseudomonadati</taxon>
        <taxon>Bacteroidota</taxon>
        <taxon>Bacteroidia</taxon>
        <taxon>Bacteroidales</taxon>
        <taxon>Dysgonomonadaceae</taxon>
        <taxon>Proteiniphilum</taxon>
    </lineage>
</organism>
<dbReference type="NCBIfam" id="TIGR01891">
    <property type="entry name" value="amidohydrolases"/>
    <property type="match status" value="1"/>
</dbReference>
<accession>A0A1R3T4H2</accession>
<dbReference type="InterPro" id="IPR036264">
    <property type="entry name" value="Bact_exopeptidase_dim_dom"/>
</dbReference>
<feature type="binding site" evidence="2">
    <location>
        <position position="188"/>
    </location>
    <ligand>
        <name>Mn(2+)</name>
        <dbReference type="ChEBI" id="CHEBI:29035"/>
        <label>2</label>
    </ligand>
</feature>
<dbReference type="InterPro" id="IPR002933">
    <property type="entry name" value="Peptidase_M20"/>
</dbReference>
<dbReference type="InterPro" id="IPR011650">
    <property type="entry name" value="Peptidase_M20_dimer"/>
</dbReference>
<dbReference type="AlphaFoldDB" id="A0A1R3T4H2"/>
<dbReference type="Pfam" id="PF01546">
    <property type="entry name" value="Peptidase_M20"/>
    <property type="match status" value="1"/>
</dbReference>
<evidence type="ECO:0000256" key="2">
    <source>
        <dbReference type="PIRSR" id="PIRSR005962-1"/>
    </source>
</evidence>
<evidence type="ECO:0000313" key="4">
    <source>
        <dbReference type="EMBL" id="SCD21082.1"/>
    </source>
</evidence>
<feature type="domain" description="Peptidase M20 dimerisation" evidence="3">
    <location>
        <begin position="211"/>
        <end position="307"/>
    </location>
</feature>
<dbReference type="EMBL" id="LT605205">
    <property type="protein sequence ID" value="SCD21082.1"/>
    <property type="molecule type" value="Genomic_DNA"/>
</dbReference>
<gene>
    <name evidence="4" type="ORF">PSM36_2277</name>
</gene>
<protein>
    <submittedName>
        <fullName evidence="4">M20 Peptidase Aminoacylase 1 subfamily</fullName>
    </submittedName>
</protein>
<sequence length="421" mass="46689">MIIIVAFIFSSRFSISAQETVKKEAVLEKVSQIDSYVRQIRGYLHERPELSAQEFETSRFLQEEVEKLGLTVTKVEGTGFYAVLDTRRPGRTIGLRTDIDGLPIEENPFNLKQRKQWISKNEGVSHACGHDGHMAILLGSIKILNDLKDQLTGKIVFIFEEGEETNSGIHAMIEALRPLQIDAIYGNHLNSKLNTGELFIQEGPIMAGTGTIAFDVIGRGGHAARPDLSINPIFAAANILNGVSIAWNNQRDITKTLTLGVTQIQGGETYNVIPNSVYIGGTIRFFDKEEGEKGFELLRKVAGDIARAHNCTVTFHDKMGVALNPVVNDPVLTVFTRNAIKDIYSDKVISGDQHIWYAAETFARYSELAPAVFLFVGIKNDELGSGAEHHNDRFDLDEDALQYGVGAMVQFAVQYLHSYTE</sequence>
<keyword evidence="5" id="KW-1185">Reference proteome</keyword>
<dbReference type="Gene3D" id="3.30.70.360">
    <property type="match status" value="1"/>
</dbReference>
<name>A0A1R3T4H2_9BACT</name>
<dbReference type="GO" id="GO:0016787">
    <property type="term" value="F:hydrolase activity"/>
    <property type="evidence" value="ECO:0007669"/>
    <property type="project" value="UniProtKB-KW"/>
</dbReference>
<proteinExistence type="predicted"/>
<feature type="binding site" evidence="2">
    <location>
        <position position="390"/>
    </location>
    <ligand>
        <name>Mn(2+)</name>
        <dbReference type="ChEBI" id="CHEBI:29035"/>
        <label>2</label>
    </ligand>
</feature>
<feature type="binding site" evidence="2">
    <location>
        <position position="164"/>
    </location>
    <ligand>
        <name>Mn(2+)</name>
        <dbReference type="ChEBI" id="CHEBI:29035"/>
        <label>2</label>
    </ligand>
</feature>
<reference evidence="4 5" key="1">
    <citation type="submission" date="2016-08" db="EMBL/GenBank/DDBJ databases">
        <authorList>
            <person name="Seilhamer J.J."/>
        </authorList>
    </citation>
    <scope>NUCLEOTIDE SEQUENCE [LARGE SCALE GENOMIC DNA]</scope>
    <source>
        <strain evidence="4">M3/6</strain>
    </source>
</reference>
<dbReference type="InterPro" id="IPR017439">
    <property type="entry name" value="Amidohydrolase"/>
</dbReference>
<feature type="binding site" evidence="2">
    <location>
        <position position="130"/>
    </location>
    <ligand>
        <name>Mn(2+)</name>
        <dbReference type="ChEBI" id="CHEBI:29035"/>
        <label>2</label>
    </ligand>
</feature>
<dbReference type="GO" id="GO:0046872">
    <property type="term" value="F:metal ion binding"/>
    <property type="evidence" value="ECO:0007669"/>
    <property type="project" value="UniProtKB-KW"/>
</dbReference>
<feature type="binding site" evidence="2">
    <location>
        <position position="128"/>
    </location>
    <ligand>
        <name>Mn(2+)</name>
        <dbReference type="ChEBI" id="CHEBI:29035"/>
        <label>2</label>
    </ligand>
</feature>
<evidence type="ECO:0000259" key="3">
    <source>
        <dbReference type="Pfam" id="PF07687"/>
    </source>
</evidence>
<dbReference type="SUPFAM" id="SSF53187">
    <property type="entry name" value="Zn-dependent exopeptidases"/>
    <property type="match status" value="1"/>
</dbReference>